<organism evidence="2 3">
    <name type="scientific">Piscinibacter aquaticus</name>
    <dbReference type="NCBI Taxonomy" id="392597"/>
    <lineage>
        <taxon>Bacteria</taxon>
        <taxon>Pseudomonadati</taxon>
        <taxon>Pseudomonadota</taxon>
        <taxon>Betaproteobacteria</taxon>
        <taxon>Burkholderiales</taxon>
        <taxon>Sphaerotilaceae</taxon>
        <taxon>Piscinibacter</taxon>
    </lineage>
</organism>
<dbReference type="Gene3D" id="3.30.70.100">
    <property type="match status" value="1"/>
</dbReference>
<dbReference type="PROSITE" id="PS50846">
    <property type="entry name" value="HMA_2"/>
    <property type="match status" value="1"/>
</dbReference>
<dbReference type="Pfam" id="PF00403">
    <property type="entry name" value="HMA"/>
    <property type="match status" value="1"/>
</dbReference>
<dbReference type="SUPFAM" id="SSF55008">
    <property type="entry name" value="HMA, heavy metal-associated domain"/>
    <property type="match status" value="1"/>
</dbReference>
<dbReference type="CDD" id="cd00371">
    <property type="entry name" value="HMA"/>
    <property type="match status" value="1"/>
</dbReference>
<dbReference type="Proteomes" id="UP000321832">
    <property type="component" value="Unassembled WGS sequence"/>
</dbReference>
<dbReference type="GO" id="GO:0046872">
    <property type="term" value="F:metal ion binding"/>
    <property type="evidence" value="ECO:0007669"/>
    <property type="project" value="InterPro"/>
</dbReference>
<protein>
    <submittedName>
        <fullName evidence="2">Heavy-metal-associated domain-containing protein</fullName>
    </submittedName>
</protein>
<dbReference type="InterPro" id="IPR036163">
    <property type="entry name" value="HMA_dom_sf"/>
</dbReference>
<evidence type="ECO:0000313" key="2">
    <source>
        <dbReference type="EMBL" id="TXC65304.1"/>
    </source>
</evidence>
<sequence>MIELTLPDMTCGHCVKTVTGTVQKLDAAAQVQCDLATHTVRIETTQSAETVKQALAEEGYPAR</sequence>
<dbReference type="InterPro" id="IPR006121">
    <property type="entry name" value="HMA_dom"/>
</dbReference>
<comment type="caution">
    <text evidence="2">The sequence shown here is derived from an EMBL/GenBank/DDBJ whole genome shotgun (WGS) entry which is preliminary data.</text>
</comment>
<dbReference type="EMBL" id="VOPW01000001">
    <property type="protein sequence ID" value="TXC65304.1"/>
    <property type="molecule type" value="Genomic_DNA"/>
</dbReference>
<evidence type="ECO:0000259" key="1">
    <source>
        <dbReference type="PROSITE" id="PS50846"/>
    </source>
</evidence>
<dbReference type="AlphaFoldDB" id="A0A5C6TXP7"/>
<reference evidence="2 3" key="1">
    <citation type="submission" date="2019-08" db="EMBL/GenBank/DDBJ databases">
        <authorList>
            <person name="Khan S.A."/>
            <person name="Jeon C.O."/>
            <person name="Jeong S.E."/>
        </authorList>
    </citation>
    <scope>NUCLEOTIDE SEQUENCE [LARGE SCALE GENOMIC DNA]</scope>
    <source>
        <strain evidence="3">IMCC1728</strain>
    </source>
</reference>
<accession>A0A5C6TXP7</accession>
<name>A0A5C6TXP7_9BURK</name>
<gene>
    <name evidence="2" type="ORF">FSC37_01835</name>
</gene>
<evidence type="ECO:0000313" key="3">
    <source>
        <dbReference type="Proteomes" id="UP000321832"/>
    </source>
</evidence>
<feature type="domain" description="HMA" evidence="1">
    <location>
        <begin position="1"/>
        <end position="63"/>
    </location>
</feature>
<keyword evidence="3" id="KW-1185">Reference proteome</keyword>
<proteinExistence type="predicted"/>